<name>A0A2U1LIV9_ARTAN</name>
<accession>A0A2U1LIV9</accession>
<evidence type="ECO:0000259" key="2">
    <source>
        <dbReference type="Pfam" id="PF14541"/>
    </source>
</evidence>
<dbReference type="AlphaFoldDB" id="A0A2U1LIV9"/>
<dbReference type="Pfam" id="PF14541">
    <property type="entry name" value="TAXi_C"/>
    <property type="match status" value="1"/>
</dbReference>
<feature type="domain" description="Reverse transcriptase zinc-binding" evidence="1">
    <location>
        <begin position="169"/>
        <end position="235"/>
    </location>
</feature>
<dbReference type="PANTHER" id="PTHR36617">
    <property type="entry name" value="PROTEIN, PUTATIVE-RELATED"/>
    <property type="match status" value="1"/>
</dbReference>
<keyword evidence="3" id="KW-0548">Nucleotidyltransferase</keyword>
<dbReference type="InterPro" id="IPR021109">
    <property type="entry name" value="Peptidase_aspartic_dom_sf"/>
</dbReference>
<reference evidence="3 4" key="1">
    <citation type="journal article" date="2018" name="Mol. Plant">
        <title>The genome of Artemisia annua provides insight into the evolution of Asteraceae family and artemisinin biosynthesis.</title>
        <authorList>
            <person name="Shen Q."/>
            <person name="Zhang L."/>
            <person name="Liao Z."/>
            <person name="Wang S."/>
            <person name="Yan T."/>
            <person name="Shi P."/>
            <person name="Liu M."/>
            <person name="Fu X."/>
            <person name="Pan Q."/>
            <person name="Wang Y."/>
            <person name="Lv Z."/>
            <person name="Lu X."/>
            <person name="Zhang F."/>
            <person name="Jiang W."/>
            <person name="Ma Y."/>
            <person name="Chen M."/>
            <person name="Hao X."/>
            <person name="Li L."/>
            <person name="Tang Y."/>
            <person name="Lv G."/>
            <person name="Zhou Y."/>
            <person name="Sun X."/>
            <person name="Brodelius P.E."/>
            <person name="Rose J.K.C."/>
            <person name="Tang K."/>
        </authorList>
    </citation>
    <scope>NUCLEOTIDE SEQUENCE [LARGE SCALE GENOMIC DNA]</scope>
    <source>
        <strain evidence="4">cv. Huhao1</strain>
        <tissue evidence="3">Leaf</tissue>
    </source>
</reference>
<dbReference type="PANTHER" id="PTHR36617:SF15">
    <property type="entry name" value="REVERSE TRANSCRIPTASE ZINC-BINDING DOMAIN-CONTAINING PROTEIN"/>
    <property type="match status" value="1"/>
</dbReference>
<proteinExistence type="predicted"/>
<feature type="domain" description="Xylanase inhibitor C-terminal" evidence="2">
    <location>
        <begin position="241"/>
        <end position="313"/>
    </location>
</feature>
<dbReference type="InterPro" id="IPR032799">
    <property type="entry name" value="TAXi_C"/>
</dbReference>
<dbReference type="OrthoDB" id="2747330at2759"/>
<gene>
    <name evidence="3" type="ORF">CTI12_AA487220</name>
</gene>
<dbReference type="Proteomes" id="UP000245207">
    <property type="component" value="Unassembled WGS sequence"/>
</dbReference>
<comment type="caution">
    <text evidence="3">The sequence shown here is derived from an EMBL/GenBank/DDBJ whole genome shotgun (WGS) entry which is preliminary data.</text>
</comment>
<dbReference type="STRING" id="35608.A0A2U1LIV9"/>
<evidence type="ECO:0000313" key="3">
    <source>
        <dbReference type="EMBL" id="PWA48924.1"/>
    </source>
</evidence>
<keyword evidence="4" id="KW-1185">Reference proteome</keyword>
<evidence type="ECO:0000313" key="4">
    <source>
        <dbReference type="Proteomes" id="UP000245207"/>
    </source>
</evidence>
<dbReference type="Pfam" id="PF13966">
    <property type="entry name" value="zf-RVT"/>
    <property type="match status" value="1"/>
</dbReference>
<dbReference type="SUPFAM" id="SSF50630">
    <property type="entry name" value="Acid proteases"/>
    <property type="match status" value="1"/>
</dbReference>
<keyword evidence="3" id="KW-0808">Transferase</keyword>
<keyword evidence="3" id="KW-0695">RNA-directed DNA polymerase</keyword>
<dbReference type="InterPro" id="IPR026960">
    <property type="entry name" value="RVT-Znf"/>
</dbReference>
<protein>
    <submittedName>
        <fullName evidence="3">RNA-directed DNA polymerase, eukaryota, Reverse transcriptase zinc-binding domain protein</fullName>
    </submittedName>
</protein>
<evidence type="ECO:0000259" key="1">
    <source>
        <dbReference type="Pfam" id="PF13966"/>
    </source>
</evidence>
<sequence>MDCLGKKLYHHVSMVVLVIRSIHGPLGGLFDSTTVKYRSGPWYYILKLKEDLQHNGISLPSMFKRKVGNGQSTSFWNDIWFGGPSLSSSFQRVIGLSSPPGFLFHWAWRKDIRTAHGLEELNNLINLLAQSHLSEQPDSWECTLNNSRSFTIQGMRSHITSLSNLDVGHPTRWNKGLPIKLNIDTWCVSNGGLPTRSNLDLRGIDLHSVRCPMCDNDIDTEEHVFVSCPIAVDIWKQVLNLSKSFPNVSLNFVGGATMQLRPQDYLFRISEDVVEVWCIAFYKSADQRTTILGEIVLKDKIIVYDLGGQRIGWVDHDFKPCTQISIKLNMNTQQTSPNNVLDHTFLSSEVNSMNTNDGNQDVMNNVVNPPPQTPNEDVGIGGGRFMHINILGPTLKK</sequence>
<dbReference type="Gene3D" id="2.40.70.10">
    <property type="entry name" value="Acid Proteases"/>
    <property type="match status" value="1"/>
</dbReference>
<dbReference type="EMBL" id="PKPP01009159">
    <property type="protein sequence ID" value="PWA48924.1"/>
    <property type="molecule type" value="Genomic_DNA"/>
</dbReference>
<organism evidence="3 4">
    <name type="scientific">Artemisia annua</name>
    <name type="common">Sweet wormwood</name>
    <dbReference type="NCBI Taxonomy" id="35608"/>
    <lineage>
        <taxon>Eukaryota</taxon>
        <taxon>Viridiplantae</taxon>
        <taxon>Streptophyta</taxon>
        <taxon>Embryophyta</taxon>
        <taxon>Tracheophyta</taxon>
        <taxon>Spermatophyta</taxon>
        <taxon>Magnoliopsida</taxon>
        <taxon>eudicotyledons</taxon>
        <taxon>Gunneridae</taxon>
        <taxon>Pentapetalae</taxon>
        <taxon>asterids</taxon>
        <taxon>campanulids</taxon>
        <taxon>Asterales</taxon>
        <taxon>Asteraceae</taxon>
        <taxon>Asteroideae</taxon>
        <taxon>Anthemideae</taxon>
        <taxon>Artemisiinae</taxon>
        <taxon>Artemisia</taxon>
    </lineage>
</organism>
<dbReference type="GO" id="GO:0003964">
    <property type="term" value="F:RNA-directed DNA polymerase activity"/>
    <property type="evidence" value="ECO:0007669"/>
    <property type="project" value="UniProtKB-KW"/>
</dbReference>